<evidence type="ECO:0000256" key="5">
    <source>
        <dbReference type="RuleBase" id="RU362028"/>
    </source>
</evidence>
<evidence type="ECO:0000313" key="7">
    <source>
        <dbReference type="EMBL" id="HHF98574.1"/>
    </source>
</evidence>
<dbReference type="PROSITE" id="PS50889">
    <property type="entry name" value="S4"/>
    <property type="match status" value="1"/>
</dbReference>
<dbReference type="InterPro" id="IPR036986">
    <property type="entry name" value="S4_RNA-bd_sf"/>
</dbReference>
<evidence type="ECO:0000259" key="6">
    <source>
        <dbReference type="SMART" id="SM00363"/>
    </source>
</evidence>
<organism evidence="7">
    <name type="scientific">Aerophobetes bacterium</name>
    <dbReference type="NCBI Taxonomy" id="2030807"/>
    <lineage>
        <taxon>Bacteria</taxon>
        <taxon>Candidatus Aerophobota</taxon>
    </lineage>
</organism>
<feature type="non-terminal residue" evidence="7">
    <location>
        <position position="1"/>
    </location>
</feature>
<evidence type="ECO:0000256" key="4">
    <source>
        <dbReference type="PROSITE-ProRule" id="PRU00182"/>
    </source>
</evidence>
<dbReference type="CDD" id="cd00165">
    <property type="entry name" value="S4"/>
    <property type="match status" value="1"/>
</dbReference>
<dbReference type="InterPro" id="IPR006224">
    <property type="entry name" value="PsdUridine_synth_RluA-like_CS"/>
</dbReference>
<dbReference type="Proteomes" id="UP000886070">
    <property type="component" value="Unassembled WGS sequence"/>
</dbReference>
<dbReference type="SMART" id="SM00363">
    <property type="entry name" value="S4"/>
    <property type="match status" value="1"/>
</dbReference>
<dbReference type="NCBIfam" id="TIGR00005">
    <property type="entry name" value="rluA_subfam"/>
    <property type="match status" value="1"/>
</dbReference>
<dbReference type="GO" id="GO:0120159">
    <property type="term" value="F:rRNA pseudouridine synthase activity"/>
    <property type="evidence" value="ECO:0007669"/>
    <property type="project" value="UniProtKB-ARBA"/>
</dbReference>
<dbReference type="EC" id="5.4.99.-" evidence="5"/>
<dbReference type="SUPFAM" id="SSF55120">
    <property type="entry name" value="Pseudouridine synthase"/>
    <property type="match status" value="1"/>
</dbReference>
<proteinExistence type="inferred from homology"/>
<evidence type="ECO:0000256" key="3">
    <source>
        <dbReference type="PIRSR" id="PIRSR606225-1"/>
    </source>
</evidence>
<dbReference type="Pfam" id="PF01479">
    <property type="entry name" value="S4"/>
    <property type="match status" value="1"/>
</dbReference>
<protein>
    <recommendedName>
        <fullName evidence="5">Pseudouridine synthase</fullName>
        <ecNumber evidence="5">5.4.99.-</ecNumber>
    </recommendedName>
</protein>
<keyword evidence="4" id="KW-0694">RNA-binding</keyword>
<gene>
    <name evidence="7" type="ORF">ENL39_03695</name>
</gene>
<feature type="domain" description="RNA-binding S4" evidence="6">
    <location>
        <begin position="1"/>
        <end position="61"/>
    </location>
</feature>
<comment type="function">
    <text evidence="5">Responsible for synthesis of pseudouridine from uracil.</text>
</comment>
<comment type="caution">
    <text evidence="7">The sequence shown here is derived from an EMBL/GenBank/DDBJ whole genome shotgun (WGS) entry which is preliminary data.</text>
</comment>
<name>A0A7V5HZ34_UNCAE</name>
<keyword evidence="2 5" id="KW-0413">Isomerase</keyword>
<dbReference type="InterPro" id="IPR002942">
    <property type="entry name" value="S4_RNA-bd"/>
</dbReference>
<dbReference type="PROSITE" id="PS01129">
    <property type="entry name" value="PSI_RLU"/>
    <property type="match status" value="1"/>
</dbReference>
<dbReference type="SUPFAM" id="SSF55174">
    <property type="entry name" value="Alpha-L RNA-binding motif"/>
    <property type="match status" value="1"/>
</dbReference>
<dbReference type="PANTHER" id="PTHR21600">
    <property type="entry name" value="MITOCHONDRIAL RNA PSEUDOURIDINE SYNTHASE"/>
    <property type="match status" value="1"/>
</dbReference>
<dbReference type="EMBL" id="DRTT01000102">
    <property type="protein sequence ID" value="HHF98574.1"/>
    <property type="molecule type" value="Genomic_DNA"/>
</dbReference>
<dbReference type="Gene3D" id="3.30.2350.10">
    <property type="entry name" value="Pseudouridine synthase"/>
    <property type="match status" value="1"/>
</dbReference>
<evidence type="ECO:0000256" key="1">
    <source>
        <dbReference type="ARBA" id="ARBA00010876"/>
    </source>
</evidence>
<accession>A0A7V5HZ34</accession>
<dbReference type="InterPro" id="IPR006145">
    <property type="entry name" value="PsdUridine_synth_RsuA/RluA"/>
</dbReference>
<dbReference type="InterPro" id="IPR020103">
    <property type="entry name" value="PsdUridine_synth_cat_dom_sf"/>
</dbReference>
<dbReference type="PANTHER" id="PTHR21600:SF44">
    <property type="entry name" value="RIBOSOMAL LARGE SUBUNIT PSEUDOURIDINE SYNTHASE D"/>
    <property type="match status" value="1"/>
</dbReference>
<dbReference type="AlphaFoldDB" id="A0A7V5HZ34"/>
<sequence>FLTRQMHRVSRSYVQELIKSGKVLVDGEVKDKPSYKIKRDEIIEVMIPSPRKLDVEPEDLPIEILYEDKDIIVVNKPQGMLTHPVGRQRAGTLVNALLFHSKDLSGIGGVLRPGIVHRLDRDTSGLLIVAKNDFAHRILSRNLKERKIKRIYWALVKGEVPEDEGEIEIPLLKGFTGKKLVTPSLRGKEAFTYFEVIERFKGYTLLEVSLKTGRTHQIRVHLSYIGYPIVGDKMYGISEFNLKGQLLHAKKIVFTHPRTKELMSFETPLPDYFSNVLEMLEKRDK</sequence>
<dbReference type="Pfam" id="PF00849">
    <property type="entry name" value="PseudoU_synth_2"/>
    <property type="match status" value="1"/>
</dbReference>
<dbReference type="InterPro" id="IPR006225">
    <property type="entry name" value="PsdUridine_synth_RluC/D"/>
</dbReference>
<reference evidence="7" key="1">
    <citation type="journal article" date="2020" name="mSystems">
        <title>Genome- and Community-Level Interaction Insights into Carbon Utilization and Element Cycling Functions of Hydrothermarchaeota in Hydrothermal Sediment.</title>
        <authorList>
            <person name="Zhou Z."/>
            <person name="Liu Y."/>
            <person name="Xu W."/>
            <person name="Pan J."/>
            <person name="Luo Z.H."/>
            <person name="Li M."/>
        </authorList>
    </citation>
    <scope>NUCLEOTIDE SEQUENCE [LARGE SCALE GENOMIC DNA]</scope>
    <source>
        <strain evidence="7">HyVt-92</strain>
    </source>
</reference>
<evidence type="ECO:0000256" key="2">
    <source>
        <dbReference type="ARBA" id="ARBA00023235"/>
    </source>
</evidence>
<dbReference type="InterPro" id="IPR050188">
    <property type="entry name" value="RluA_PseudoU_synthase"/>
</dbReference>
<dbReference type="Gene3D" id="3.10.290.10">
    <property type="entry name" value="RNA-binding S4 domain"/>
    <property type="match status" value="1"/>
</dbReference>
<dbReference type="GO" id="GO:0000455">
    <property type="term" value="P:enzyme-directed rRNA pseudouridine synthesis"/>
    <property type="evidence" value="ECO:0007669"/>
    <property type="project" value="TreeGrafter"/>
</dbReference>
<dbReference type="CDD" id="cd02869">
    <property type="entry name" value="PseudoU_synth_RluA_like"/>
    <property type="match status" value="1"/>
</dbReference>
<comment type="catalytic activity">
    <reaction evidence="5">
        <text>a uridine in RNA = a pseudouridine in RNA</text>
        <dbReference type="Rhea" id="RHEA:48348"/>
        <dbReference type="Rhea" id="RHEA-COMP:12068"/>
        <dbReference type="Rhea" id="RHEA-COMP:12069"/>
        <dbReference type="ChEBI" id="CHEBI:65314"/>
        <dbReference type="ChEBI" id="CHEBI:65315"/>
    </reaction>
</comment>
<comment type="similarity">
    <text evidence="1 5">Belongs to the pseudouridine synthase RluA family.</text>
</comment>
<dbReference type="GO" id="GO:0003723">
    <property type="term" value="F:RNA binding"/>
    <property type="evidence" value="ECO:0007669"/>
    <property type="project" value="UniProtKB-KW"/>
</dbReference>
<feature type="active site" evidence="3">
    <location>
        <position position="120"/>
    </location>
</feature>